<keyword evidence="2" id="KW-1185">Reference proteome</keyword>
<name>A0A3N4IRA6_ASCIM</name>
<evidence type="ECO:0000313" key="2">
    <source>
        <dbReference type="Proteomes" id="UP000275078"/>
    </source>
</evidence>
<reference evidence="1 2" key="1">
    <citation type="journal article" date="2018" name="Nat. Ecol. Evol.">
        <title>Pezizomycetes genomes reveal the molecular basis of ectomycorrhizal truffle lifestyle.</title>
        <authorList>
            <person name="Murat C."/>
            <person name="Payen T."/>
            <person name="Noel B."/>
            <person name="Kuo A."/>
            <person name="Morin E."/>
            <person name="Chen J."/>
            <person name="Kohler A."/>
            <person name="Krizsan K."/>
            <person name="Balestrini R."/>
            <person name="Da Silva C."/>
            <person name="Montanini B."/>
            <person name="Hainaut M."/>
            <person name="Levati E."/>
            <person name="Barry K.W."/>
            <person name="Belfiori B."/>
            <person name="Cichocki N."/>
            <person name="Clum A."/>
            <person name="Dockter R.B."/>
            <person name="Fauchery L."/>
            <person name="Guy J."/>
            <person name="Iotti M."/>
            <person name="Le Tacon F."/>
            <person name="Lindquist E.A."/>
            <person name="Lipzen A."/>
            <person name="Malagnac F."/>
            <person name="Mello A."/>
            <person name="Molinier V."/>
            <person name="Miyauchi S."/>
            <person name="Poulain J."/>
            <person name="Riccioni C."/>
            <person name="Rubini A."/>
            <person name="Sitrit Y."/>
            <person name="Splivallo R."/>
            <person name="Traeger S."/>
            <person name="Wang M."/>
            <person name="Zifcakova L."/>
            <person name="Wipf D."/>
            <person name="Zambonelli A."/>
            <person name="Paolocci F."/>
            <person name="Nowrousian M."/>
            <person name="Ottonello S."/>
            <person name="Baldrian P."/>
            <person name="Spatafora J.W."/>
            <person name="Henrissat B."/>
            <person name="Nagy L.G."/>
            <person name="Aury J.M."/>
            <person name="Wincker P."/>
            <person name="Grigoriev I.V."/>
            <person name="Bonfante P."/>
            <person name="Martin F.M."/>
        </authorList>
    </citation>
    <scope>NUCLEOTIDE SEQUENCE [LARGE SCALE GENOMIC DNA]</scope>
    <source>
        <strain evidence="1 2">RN42</strain>
    </source>
</reference>
<sequence>MPSICVDNDTCFTQPPAFDSKRHPTHSRLHGRYFHRRNARPQHHWHITITRYYAIRTLVHRHFIFMPQTRHSSTPAAFLSSLLFCSISNRIPAPPQATPHVTSGPHRDRRFEPPSWRFDKFFKHHQSRWDQIRRPAHSDIAGSDYDAEIVMRKQVGKHGNSTLSCYVEGTGRLSTCDDPALAERCGRAAQFNAGECGGHDRTLVLGLMEEVRVLC</sequence>
<dbReference type="Proteomes" id="UP000275078">
    <property type="component" value="Unassembled WGS sequence"/>
</dbReference>
<proteinExistence type="predicted"/>
<gene>
    <name evidence="1" type="ORF">BJ508DRAFT_303947</name>
</gene>
<evidence type="ECO:0000313" key="1">
    <source>
        <dbReference type="EMBL" id="RPA84114.1"/>
    </source>
</evidence>
<dbReference type="EMBL" id="ML119660">
    <property type="protein sequence ID" value="RPA84114.1"/>
    <property type="molecule type" value="Genomic_DNA"/>
</dbReference>
<dbReference type="AlphaFoldDB" id="A0A3N4IRA6"/>
<organism evidence="1 2">
    <name type="scientific">Ascobolus immersus RN42</name>
    <dbReference type="NCBI Taxonomy" id="1160509"/>
    <lineage>
        <taxon>Eukaryota</taxon>
        <taxon>Fungi</taxon>
        <taxon>Dikarya</taxon>
        <taxon>Ascomycota</taxon>
        <taxon>Pezizomycotina</taxon>
        <taxon>Pezizomycetes</taxon>
        <taxon>Pezizales</taxon>
        <taxon>Ascobolaceae</taxon>
        <taxon>Ascobolus</taxon>
    </lineage>
</organism>
<accession>A0A3N4IRA6</accession>
<protein>
    <submittedName>
        <fullName evidence="1">Uncharacterized protein</fullName>
    </submittedName>
</protein>